<organism evidence="3">
    <name type="scientific">Klebsiella sp. 7824</name>
    <dbReference type="NCBI Taxonomy" id="1497807"/>
    <lineage>
        <taxon>Bacteria</taxon>
        <taxon>Pseudomonadati</taxon>
        <taxon>Pseudomonadota</taxon>
        <taxon>Gammaproteobacteria</taxon>
        <taxon>Enterobacterales</taxon>
        <taxon>Enterobacteriaceae</taxon>
        <taxon>Klebsiella/Raoultella group</taxon>
        <taxon>Klebsiella</taxon>
    </lineage>
</organism>
<dbReference type="CDD" id="cd03801">
    <property type="entry name" value="GT4_PimA-like"/>
    <property type="match status" value="1"/>
</dbReference>
<reference evidence="3" key="2">
    <citation type="journal article" date="2015" name="Sci. Rep.">
        <title>Genetic analysis of capsular polysaccharide synthesis gene clusters in 79 capsular types of Klebsiella spp.</title>
        <authorList>
            <person name="Pan Y.J."/>
            <person name="Lin T.L."/>
            <person name="Chen C.T."/>
            <person name="Chen Y.Y."/>
            <person name="Hsieh P.F."/>
            <person name="Hsu C.R."/>
            <person name="Wu M.C."/>
            <person name="Wang J.T."/>
        </authorList>
    </citation>
    <scope>NUCLEOTIDE SEQUENCE</scope>
    <source>
        <strain evidence="3">7824</strain>
    </source>
</reference>
<protein>
    <submittedName>
        <fullName evidence="3">Glycosyl transferase</fullName>
    </submittedName>
</protein>
<sequence length="362" mass="42273">MKALVFLGLRHTILADAWRKEYLEGKRNDSMLYGYGNAVTPGIEVDYCRFNKFERLLFKDNIIGKLYLYCIKLPLLLLKYDVVWTHVDRDALFIARLRRIPIINNFFAKHIANFVWLIDHSQNYSDKQLNKIKKLLKSIDKILYLSTAEKAEFISKYQCEQSQLLYTRYGINFSAYEYNALSVKPIGFDKKNFILSVGTDQHRDLELLNIIAEKNPDKQFIICSGNPEHHKRSFSRDNVTIIRASYNEMVYLYHACKFVVIPLKFNFHASGITTLLEAAAARKAVLLNYTPGLEDYGQHDNTCLFASLGDVESFDRNLNKLWDSEELRNRLAENAYKYLHSDFNTYKYSKIYIELSKEILGI</sequence>
<dbReference type="PANTHER" id="PTHR46401:SF2">
    <property type="entry name" value="GLYCOSYLTRANSFERASE WBBK-RELATED"/>
    <property type="match status" value="1"/>
</dbReference>
<dbReference type="InterPro" id="IPR001296">
    <property type="entry name" value="Glyco_trans_1"/>
</dbReference>
<keyword evidence="1 3" id="KW-0808">Transferase</keyword>
<dbReference type="GO" id="GO:0016757">
    <property type="term" value="F:glycosyltransferase activity"/>
    <property type="evidence" value="ECO:0007669"/>
    <property type="project" value="InterPro"/>
</dbReference>
<dbReference type="PANTHER" id="PTHR46401">
    <property type="entry name" value="GLYCOSYLTRANSFERASE WBBK-RELATED"/>
    <property type="match status" value="1"/>
</dbReference>
<reference evidence="3" key="1">
    <citation type="submission" date="2014-04" db="EMBL/GenBank/DDBJ databases">
        <authorList>
            <person name="Harrison E."/>
        </authorList>
    </citation>
    <scope>NUCLEOTIDE SEQUENCE</scope>
    <source>
        <strain evidence="3">7824</strain>
    </source>
</reference>
<evidence type="ECO:0000256" key="1">
    <source>
        <dbReference type="ARBA" id="ARBA00022679"/>
    </source>
</evidence>
<name>A0A0P0YR06_9ENTR</name>
<dbReference type="Pfam" id="PF00534">
    <property type="entry name" value="Glycos_transf_1"/>
    <property type="match status" value="1"/>
</dbReference>
<accession>A0A0P0YR06</accession>
<dbReference type="Gene3D" id="3.40.50.2000">
    <property type="entry name" value="Glycogen Phosphorylase B"/>
    <property type="match status" value="1"/>
</dbReference>
<dbReference type="AlphaFoldDB" id="A0A0P0YR06"/>
<dbReference type="SUPFAM" id="SSF53756">
    <property type="entry name" value="UDP-Glycosyltransferase/glycogen phosphorylase"/>
    <property type="match status" value="1"/>
</dbReference>
<dbReference type="EMBL" id="AB924568">
    <property type="protein sequence ID" value="BAT23557.1"/>
    <property type="molecule type" value="Genomic_DNA"/>
</dbReference>
<evidence type="ECO:0000313" key="3">
    <source>
        <dbReference type="EMBL" id="BAT23557.1"/>
    </source>
</evidence>
<feature type="domain" description="Glycosyl transferase family 1" evidence="2">
    <location>
        <begin position="189"/>
        <end position="337"/>
    </location>
</feature>
<evidence type="ECO:0000259" key="2">
    <source>
        <dbReference type="Pfam" id="PF00534"/>
    </source>
</evidence>
<gene>
    <name evidence="3" type="primary">wckP</name>
</gene>
<proteinExistence type="predicted"/>